<evidence type="ECO:0000256" key="1">
    <source>
        <dbReference type="ARBA" id="ARBA00022649"/>
    </source>
</evidence>
<evidence type="ECO:0000313" key="2">
    <source>
        <dbReference type="EMBL" id="MBS1257868.1"/>
    </source>
</evidence>
<reference evidence="2" key="1">
    <citation type="journal article" date="2021" name="ISME J.">
        <title>Fine-scale metabolic discontinuity in a stratified prokaryote microbiome of a Red Sea deep halocline.</title>
        <authorList>
            <person name="Michoud G."/>
            <person name="Ngugi D.K."/>
            <person name="Barozzi A."/>
            <person name="Merlino G."/>
            <person name="Calleja M.L."/>
            <person name="Delgado-Huertas A."/>
            <person name="Moran X.A.G."/>
            <person name="Daffonchio D."/>
        </authorList>
    </citation>
    <scope>NUCLEOTIDE SEQUENCE</scope>
    <source>
        <strain evidence="2">SuakinDeep_MAG55_1</strain>
    </source>
</reference>
<dbReference type="InterPro" id="IPR035093">
    <property type="entry name" value="RelE/ParE_toxin_dom_sf"/>
</dbReference>
<evidence type="ECO:0000313" key="3">
    <source>
        <dbReference type="Proteomes" id="UP000722750"/>
    </source>
</evidence>
<dbReference type="SUPFAM" id="SSF143011">
    <property type="entry name" value="RelE-like"/>
    <property type="match status" value="1"/>
</dbReference>
<protein>
    <recommendedName>
        <fullName evidence="4">Type II toxin-antitoxin system mRNA interferase toxin, RelE/StbE family</fullName>
    </recommendedName>
</protein>
<name>A0A941W1V9_9BACT</name>
<sequence>MYKLAIKESLDRKFKKLQRKDKELLRLIEKKVQNILSEPHRFKPLRKPLQNKRRVHIGGSYVLVYEVNENEKLVTLIDFNHHDNIYK</sequence>
<proteinExistence type="predicted"/>
<dbReference type="NCBIfam" id="TIGR02385">
    <property type="entry name" value="RelE_StbE"/>
    <property type="match status" value="1"/>
</dbReference>
<dbReference type="EMBL" id="JAANXD010000040">
    <property type="protein sequence ID" value="MBS1257868.1"/>
    <property type="molecule type" value="Genomic_DNA"/>
</dbReference>
<evidence type="ECO:0008006" key="4">
    <source>
        <dbReference type="Google" id="ProtNLM"/>
    </source>
</evidence>
<accession>A0A941W1V9</accession>
<organism evidence="2 3">
    <name type="scientific">Candidatus Scalindua arabica</name>
    <dbReference type="NCBI Taxonomy" id="1127984"/>
    <lineage>
        <taxon>Bacteria</taxon>
        <taxon>Pseudomonadati</taxon>
        <taxon>Planctomycetota</taxon>
        <taxon>Candidatus Brocadiia</taxon>
        <taxon>Candidatus Brocadiales</taxon>
        <taxon>Candidatus Scalinduaceae</taxon>
        <taxon>Candidatus Scalindua</taxon>
    </lineage>
</organism>
<dbReference type="Pfam" id="PF05016">
    <property type="entry name" value="ParE_toxin"/>
    <property type="match status" value="1"/>
</dbReference>
<comment type="caution">
    <text evidence="2">The sequence shown here is derived from an EMBL/GenBank/DDBJ whole genome shotgun (WGS) entry which is preliminary data.</text>
</comment>
<dbReference type="AlphaFoldDB" id="A0A941W1V9"/>
<dbReference type="Gene3D" id="3.30.2310.20">
    <property type="entry name" value="RelE-like"/>
    <property type="match status" value="1"/>
</dbReference>
<keyword evidence="1" id="KW-1277">Toxin-antitoxin system</keyword>
<dbReference type="InterPro" id="IPR007712">
    <property type="entry name" value="RelE/ParE_toxin"/>
</dbReference>
<dbReference type="Proteomes" id="UP000722750">
    <property type="component" value="Unassembled WGS sequence"/>
</dbReference>
<gene>
    <name evidence="2" type="ORF">MAG551_00921</name>
</gene>